<evidence type="ECO:0000313" key="3">
    <source>
        <dbReference type="EMBL" id="MFC7235744.1"/>
    </source>
</evidence>
<evidence type="ECO:0000313" key="4">
    <source>
        <dbReference type="Proteomes" id="UP001596398"/>
    </source>
</evidence>
<feature type="region of interest" description="Disordered" evidence="1">
    <location>
        <begin position="346"/>
        <end position="367"/>
    </location>
</feature>
<accession>A0ABD5ZQD5</accession>
<keyword evidence="2" id="KW-0812">Transmembrane</keyword>
<comment type="caution">
    <text evidence="3">The sequence shown here is derived from an EMBL/GenBank/DDBJ whole genome shotgun (WGS) entry which is preliminary data.</text>
</comment>
<reference evidence="3 4" key="1">
    <citation type="journal article" date="2019" name="Int. J. Syst. Evol. Microbiol.">
        <title>The Global Catalogue of Microorganisms (GCM) 10K type strain sequencing project: providing services to taxonomists for standard genome sequencing and annotation.</title>
        <authorList>
            <consortium name="The Broad Institute Genomics Platform"/>
            <consortium name="The Broad Institute Genome Sequencing Center for Infectious Disease"/>
            <person name="Wu L."/>
            <person name="Ma J."/>
        </authorList>
    </citation>
    <scope>NUCLEOTIDE SEQUENCE [LARGE SCALE GENOMIC DNA]</scope>
    <source>
        <strain evidence="3 4">DT85</strain>
    </source>
</reference>
<keyword evidence="2" id="KW-0472">Membrane</keyword>
<gene>
    <name evidence="3" type="ORF">ACFQJ4_10495</name>
</gene>
<keyword evidence="4" id="KW-1185">Reference proteome</keyword>
<dbReference type="RefSeq" id="WP_276233883.1">
    <property type="nucleotide sequence ID" value="NZ_CP119802.1"/>
</dbReference>
<dbReference type="Proteomes" id="UP001596398">
    <property type="component" value="Unassembled WGS sequence"/>
</dbReference>
<dbReference type="GeneID" id="79267441"/>
<sequence>MTDAELRARRLLADNLAVVALVVLVVAGAGAFLTYDAHLADETTTETETVVVYETVPAFTHGATVRRENPVFEVGTRLEERGQYYTRIAPVVDGEFRFTYVADDGDTTVRLAADRVIRAVAEDGTVLWEQRRALDTAEATGLAPGETATVPYRVNVSELQSRVDNVTEALGTGGSGVETVVAVEVRMTGTVGGERVNTTRTHDLELSAGDGTYSATGNASGTTERRERVRTVPAEAGPLAATGGPVLLALGLLGGGALAVGRRRGLVEVSDAERARLAFAGERAEFDEWITAAELPDSAVGDPADHIRVADLEGLVDVAIDTDGRVIEDESRGGFFVVSGDRTYRYDRPAPADGDDPLEPAIRRVED</sequence>
<proteinExistence type="predicted"/>
<dbReference type="Pfam" id="PF17231">
    <property type="entry name" value="DUF5305"/>
    <property type="match status" value="1"/>
</dbReference>
<feature type="transmembrane region" description="Helical" evidence="2">
    <location>
        <begin position="12"/>
        <end position="35"/>
    </location>
</feature>
<organism evidence="3 4">
    <name type="scientific">Halosegnis marinus</name>
    <dbReference type="NCBI Taxonomy" id="3034023"/>
    <lineage>
        <taxon>Archaea</taxon>
        <taxon>Methanobacteriati</taxon>
        <taxon>Methanobacteriota</taxon>
        <taxon>Stenosarchaea group</taxon>
        <taxon>Halobacteria</taxon>
        <taxon>Halobacteriales</taxon>
        <taxon>Natronomonadaceae</taxon>
        <taxon>Halosegnis</taxon>
    </lineage>
</organism>
<keyword evidence="2" id="KW-1133">Transmembrane helix</keyword>
<evidence type="ECO:0000256" key="1">
    <source>
        <dbReference type="SAM" id="MobiDB-lite"/>
    </source>
</evidence>
<dbReference type="AlphaFoldDB" id="A0ABD5ZQD5"/>
<dbReference type="InterPro" id="IPR035185">
    <property type="entry name" value="DUF5305"/>
</dbReference>
<evidence type="ECO:0000256" key="2">
    <source>
        <dbReference type="SAM" id="Phobius"/>
    </source>
</evidence>
<protein>
    <submittedName>
        <fullName evidence="3">DUF5305 domain-containing protein</fullName>
    </submittedName>
</protein>
<dbReference type="EMBL" id="JBHTAP010000001">
    <property type="protein sequence ID" value="MFC7235744.1"/>
    <property type="molecule type" value="Genomic_DNA"/>
</dbReference>
<name>A0ABD5ZQD5_9EURY</name>